<evidence type="ECO:0008006" key="3">
    <source>
        <dbReference type="Google" id="ProtNLM"/>
    </source>
</evidence>
<accession>A0ABD2LQK7</accession>
<keyword evidence="2" id="KW-1185">Reference proteome</keyword>
<dbReference type="EMBL" id="JBICBT010000324">
    <property type="protein sequence ID" value="KAL3117401.1"/>
    <property type="molecule type" value="Genomic_DNA"/>
</dbReference>
<sequence>MRPDNSQRFSIVTCCLFLCGADDFFIEFPPKDSAMASDGQAVAKNSQQLPILWASSTVQKTAKYYH</sequence>
<gene>
    <name evidence="1" type="ORF">niasHT_000152</name>
</gene>
<evidence type="ECO:0000313" key="1">
    <source>
        <dbReference type="EMBL" id="KAL3117401.1"/>
    </source>
</evidence>
<proteinExistence type="predicted"/>
<protein>
    <recommendedName>
        <fullName evidence="3">Secreted protein</fullName>
    </recommendedName>
</protein>
<name>A0ABD2LQK7_9BILA</name>
<evidence type="ECO:0000313" key="2">
    <source>
        <dbReference type="Proteomes" id="UP001620626"/>
    </source>
</evidence>
<dbReference type="Proteomes" id="UP001620626">
    <property type="component" value="Unassembled WGS sequence"/>
</dbReference>
<organism evidence="1 2">
    <name type="scientific">Heterodera trifolii</name>
    <dbReference type="NCBI Taxonomy" id="157864"/>
    <lineage>
        <taxon>Eukaryota</taxon>
        <taxon>Metazoa</taxon>
        <taxon>Ecdysozoa</taxon>
        <taxon>Nematoda</taxon>
        <taxon>Chromadorea</taxon>
        <taxon>Rhabditida</taxon>
        <taxon>Tylenchina</taxon>
        <taxon>Tylenchomorpha</taxon>
        <taxon>Tylenchoidea</taxon>
        <taxon>Heteroderidae</taxon>
        <taxon>Heteroderinae</taxon>
        <taxon>Heterodera</taxon>
    </lineage>
</organism>
<dbReference type="AlphaFoldDB" id="A0ABD2LQK7"/>
<reference evidence="1 2" key="1">
    <citation type="submission" date="2024-10" db="EMBL/GenBank/DDBJ databases">
        <authorList>
            <person name="Kim D."/>
        </authorList>
    </citation>
    <scope>NUCLEOTIDE SEQUENCE [LARGE SCALE GENOMIC DNA]</scope>
    <source>
        <strain evidence="1">BH-2024</strain>
    </source>
</reference>
<comment type="caution">
    <text evidence="1">The sequence shown here is derived from an EMBL/GenBank/DDBJ whole genome shotgun (WGS) entry which is preliminary data.</text>
</comment>